<dbReference type="Proteomes" id="UP000466632">
    <property type="component" value="Chromosome"/>
</dbReference>
<reference evidence="1 2" key="1">
    <citation type="journal article" date="2019" name="Emerg. Microbes Infect.">
        <title>Comprehensive subspecies identification of 175 nontuberculous mycobacteria species based on 7547 genomic profiles.</title>
        <authorList>
            <person name="Matsumoto Y."/>
            <person name="Kinjo T."/>
            <person name="Motooka D."/>
            <person name="Nabeya D."/>
            <person name="Jung N."/>
            <person name="Uechi K."/>
            <person name="Horii T."/>
            <person name="Iida T."/>
            <person name="Fujita J."/>
            <person name="Nakamura S."/>
        </authorList>
    </citation>
    <scope>NUCLEOTIDE SEQUENCE [LARGE SCALE GENOMIC DNA]</scope>
    <source>
        <strain evidence="1 2">JCM 16018</strain>
    </source>
</reference>
<evidence type="ECO:0000313" key="1">
    <source>
        <dbReference type="EMBL" id="BBY02458.1"/>
    </source>
</evidence>
<dbReference type="EMBL" id="AP022582">
    <property type="protein sequence ID" value="BBY02458.1"/>
    <property type="molecule type" value="Genomic_DNA"/>
</dbReference>
<proteinExistence type="predicted"/>
<dbReference type="AlphaFoldDB" id="A0A7I7P3X3"/>
<gene>
    <name evidence="1" type="ORF">MSEO_29570</name>
</gene>
<organism evidence="1 2">
    <name type="scientific">Mycobacterium seoulense</name>
    <dbReference type="NCBI Taxonomy" id="386911"/>
    <lineage>
        <taxon>Bacteria</taxon>
        <taxon>Bacillati</taxon>
        <taxon>Actinomycetota</taxon>
        <taxon>Actinomycetes</taxon>
        <taxon>Mycobacteriales</taxon>
        <taxon>Mycobacteriaceae</taxon>
        <taxon>Mycobacterium</taxon>
    </lineage>
</organism>
<evidence type="ECO:0000313" key="2">
    <source>
        <dbReference type="Proteomes" id="UP000466632"/>
    </source>
</evidence>
<sequence>MSHGFCGEARRSVHIVSINRREALNSVTEDVHHVFATNWKALDADDDAVPDEALALGERFAALPPRTLRVVEGGTEHAPCPAAQDVLEYAFAEKLTSFSTPEFKERVAAFRARTKK</sequence>
<evidence type="ECO:0008006" key="3">
    <source>
        <dbReference type="Google" id="ProtNLM"/>
    </source>
</evidence>
<accession>A0A7I7P3X3</accession>
<keyword evidence="2" id="KW-1185">Reference proteome</keyword>
<name>A0A7I7P3X3_9MYCO</name>
<dbReference type="KEGG" id="mseo:MSEO_29570"/>
<protein>
    <recommendedName>
        <fullName evidence="3">Enoyl-CoA hydratase</fullName>
    </recommendedName>
</protein>